<gene>
    <name evidence="7" type="ORF">FWILDA_LOCUS16511</name>
</gene>
<dbReference type="PROSITE" id="PS51722">
    <property type="entry name" value="G_TR_2"/>
    <property type="match status" value="1"/>
</dbReference>
<evidence type="ECO:0000259" key="6">
    <source>
        <dbReference type="PROSITE" id="PS51722"/>
    </source>
</evidence>
<dbReference type="InterPro" id="IPR036925">
    <property type="entry name" value="TIF_IF2_dom3_sf"/>
</dbReference>
<feature type="domain" description="Tr-type G" evidence="6">
    <location>
        <begin position="113"/>
        <end position="283"/>
    </location>
</feature>
<comment type="caution">
    <text evidence="7">The sequence shown here is derived from an EMBL/GenBank/DDBJ whole genome shotgun (WGS) entry which is preliminary data.</text>
</comment>
<dbReference type="Gene3D" id="3.40.50.10050">
    <property type="entry name" value="Translation initiation factor IF- 2, domain 3"/>
    <property type="match status" value="1"/>
</dbReference>
<evidence type="ECO:0000313" key="8">
    <source>
        <dbReference type="Proteomes" id="UP001153678"/>
    </source>
</evidence>
<dbReference type="AlphaFoldDB" id="A0A9W4T6G4"/>
<dbReference type="PANTHER" id="PTHR43381">
    <property type="entry name" value="TRANSLATION INITIATION FACTOR IF-2-RELATED"/>
    <property type="match status" value="1"/>
</dbReference>
<keyword evidence="8" id="KW-1185">Reference proteome</keyword>
<dbReference type="SUPFAM" id="SSF52156">
    <property type="entry name" value="Initiation factor IF2/eIF5b, domain 3"/>
    <property type="match status" value="1"/>
</dbReference>
<dbReference type="GO" id="GO:0003743">
    <property type="term" value="F:translation initiation factor activity"/>
    <property type="evidence" value="ECO:0007669"/>
    <property type="project" value="UniProtKB-KW"/>
</dbReference>
<sequence length="690" mass="78512">MAPSNNQLLLELLQEKLFNKFPPTIKNQTFFYAGQLKVADLSEIFQVPLGQVIKFFWNQGIAVNQNQNLSAELINSYCQSHGIKSIQPKEPISFNALIEEYLRQIDQKENLVPRPPIVSVMGHIDHGKTTLLDTIRGSQVQKEEKGGITQKISIYPIIFSGQKIIFCDTPGHSDFIKMRQRGVSLTDLVILVIDARDGIMPQTKEIINYLHQYQLPVIVFFNHKKPAKTNNEANLAKLRSQLQEQDLTPANPQLPAYGLIIDSKISSQLGKVTTLLVQGGTLREKDLLFTKGKLGKIKRMLDFQGKGINQALPSDLAQVIGLDFLAQAGEKFLTVREDKWSKKINELLADYQKERDPIGSGSSAPPSTLLDSETEKQKPLNLIVAADTQAALEVLVDLVTKTKNTDGSALPIIAHSVGNLHDQLLNLAKITRSYLLIYNLKLNQTIRQKLKENQLKWFQSEIIYEIEEKLTELIQQTRETNQVEKVLGTAEVKQVFYFSKLGNIAGCQVINGTIERNNLIHVLRQGRKIFSGKIKSLESEKFKVNEVRKGQECGIVAANFDDFQVKDQIISYRWEEEDQEELPFFSVSYCVLSTKAENLKVYLVFAHAEDQNLLEVINQIIKEKKLSPYREQDLIRLMSNLEAENILEPQEVRLLRAAFNFDEETIEKYFKPRKKVIFLSTEMSFPEIQQ</sequence>
<dbReference type="InterPro" id="IPR009000">
    <property type="entry name" value="Transl_B-barrel_sf"/>
</dbReference>
<evidence type="ECO:0000256" key="4">
    <source>
        <dbReference type="ARBA" id="ARBA00022917"/>
    </source>
</evidence>
<evidence type="ECO:0000256" key="2">
    <source>
        <dbReference type="ARBA" id="ARBA00022540"/>
    </source>
</evidence>
<dbReference type="Pfam" id="PF00009">
    <property type="entry name" value="GTP_EFTU"/>
    <property type="match status" value="1"/>
</dbReference>
<dbReference type="InterPro" id="IPR027417">
    <property type="entry name" value="P-loop_NTPase"/>
</dbReference>
<dbReference type="SUPFAM" id="SSF52540">
    <property type="entry name" value="P-loop containing nucleoside triphosphate hydrolases"/>
    <property type="match status" value="1"/>
</dbReference>
<organism evidence="7 8">
    <name type="scientific">Funneliformis geosporum</name>
    <dbReference type="NCBI Taxonomy" id="1117311"/>
    <lineage>
        <taxon>Eukaryota</taxon>
        <taxon>Fungi</taxon>
        <taxon>Fungi incertae sedis</taxon>
        <taxon>Mucoromycota</taxon>
        <taxon>Glomeromycotina</taxon>
        <taxon>Glomeromycetes</taxon>
        <taxon>Glomerales</taxon>
        <taxon>Glomeraceae</taxon>
        <taxon>Funneliformis</taxon>
    </lineage>
</organism>
<dbReference type="InterPro" id="IPR000795">
    <property type="entry name" value="T_Tr_GTP-bd_dom"/>
</dbReference>
<evidence type="ECO:0000313" key="7">
    <source>
        <dbReference type="EMBL" id="CAI2194309.1"/>
    </source>
</evidence>
<keyword evidence="3" id="KW-0547">Nucleotide-binding</keyword>
<dbReference type="CDD" id="cd01887">
    <property type="entry name" value="IF2_eIF5B"/>
    <property type="match status" value="1"/>
</dbReference>
<evidence type="ECO:0000256" key="1">
    <source>
        <dbReference type="ARBA" id="ARBA00007733"/>
    </source>
</evidence>
<dbReference type="FunFam" id="2.40.30.10:FF:000008">
    <property type="entry name" value="Translation initiation factor IF-2"/>
    <property type="match status" value="1"/>
</dbReference>
<dbReference type="Gene3D" id="2.40.30.10">
    <property type="entry name" value="Translation factors"/>
    <property type="match status" value="2"/>
</dbReference>
<keyword evidence="2" id="KW-0396">Initiation factor</keyword>
<evidence type="ECO:0000256" key="3">
    <source>
        <dbReference type="ARBA" id="ARBA00022741"/>
    </source>
</evidence>
<dbReference type="Pfam" id="PF11987">
    <property type="entry name" value="IF-2"/>
    <property type="match status" value="1"/>
</dbReference>
<name>A0A9W4T6G4_9GLOM</name>
<proteinExistence type="inferred from homology"/>
<keyword evidence="5" id="KW-0342">GTP-binding</keyword>
<dbReference type="GO" id="GO:0003924">
    <property type="term" value="F:GTPase activity"/>
    <property type="evidence" value="ECO:0007669"/>
    <property type="project" value="InterPro"/>
</dbReference>
<dbReference type="OrthoDB" id="361630at2759"/>
<keyword evidence="4" id="KW-0648">Protein biosynthesis</keyword>
<feature type="non-terminal residue" evidence="7">
    <location>
        <position position="1"/>
    </location>
</feature>
<accession>A0A9W4T6G4</accession>
<protein>
    <submittedName>
        <fullName evidence="7">15668_t:CDS:1</fullName>
    </submittedName>
</protein>
<dbReference type="PANTHER" id="PTHR43381:SF5">
    <property type="entry name" value="TR-TYPE G DOMAIN-CONTAINING PROTEIN"/>
    <property type="match status" value="1"/>
</dbReference>
<evidence type="ECO:0000256" key="5">
    <source>
        <dbReference type="ARBA" id="ARBA00023134"/>
    </source>
</evidence>
<dbReference type="EMBL" id="CAMKVN010010735">
    <property type="protein sequence ID" value="CAI2194309.1"/>
    <property type="molecule type" value="Genomic_DNA"/>
</dbReference>
<dbReference type="SUPFAM" id="SSF50447">
    <property type="entry name" value="Translation proteins"/>
    <property type="match status" value="2"/>
</dbReference>
<dbReference type="Pfam" id="PF22042">
    <property type="entry name" value="EF-G_D2"/>
    <property type="match status" value="1"/>
</dbReference>
<comment type="similarity">
    <text evidence="1">Belongs to the TRAFAC class translation factor GTPase superfamily. Classic translation factor GTPase family. IF-2 subfamily.</text>
</comment>
<dbReference type="InterPro" id="IPR053905">
    <property type="entry name" value="EF-G-like_DII"/>
</dbReference>
<dbReference type="GO" id="GO:0005525">
    <property type="term" value="F:GTP binding"/>
    <property type="evidence" value="ECO:0007669"/>
    <property type="project" value="UniProtKB-KW"/>
</dbReference>
<dbReference type="Gene3D" id="3.40.50.300">
    <property type="entry name" value="P-loop containing nucleotide triphosphate hydrolases"/>
    <property type="match status" value="1"/>
</dbReference>
<dbReference type="CDD" id="cd03692">
    <property type="entry name" value="mtIF2_IVc"/>
    <property type="match status" value="1"/>
</dbReference>
<dbReference type="NCBIfam" id="TIGR00231">
    <property type="entry name" value="small_GTP"/>
    <property type="match status" value="1"/>
</dbReference>
<dbReference type="GO" id="GO:0005737">
    <property type="term" value="C:cytoplasm"/>
    <property type="evidence" value="ECO:0007669"/>
    <property type="project" value="TreeGrafter"/>
</dbReference>
<dbReference type="InterPro" id="IPR005225">
    <property type="entry name" value="Small_GTP-bd"/>
</dbReference>
<dbReference type="InterPro" id="IPR015760">
    <property type="entry name" value="TIF_IF2"/>
</dbReference>
<dbReference type="Proteomes" id="UP001153678">
    <property type="component" value="Unassembled WGS sequence"/>
</dbReference>
<reference evidence="7" key="1">
    <citation type="submission" date="2022-08" db="EMBL/GenBank/DDBJ databases">
        <authorList>
            <person name="Kallberg Y."/>
            <person name="Tangrot J."/>
            <person name="Rosling A."/>
        </authorList>
    </citation>
    <scope>NUCLEOTIDE SEQUENCE</scope>
    <source>
        <strain evidence="7">Wild A</strain>
    </source>
</reference>
<dbReference type="InterPro" id="IPR023115">
    <property type="entry name" value="TIF_IF2_dom3"/>
</dbReference>